<keyword evidence="3 8" id="KW-0378">Hydrolase</keyword>
<dbReference type="SMART" id="SM00637">
    <property type="entry name" value="CBD_II"/>
    <property type="match status" value="1"/>
</dbReference>
<sequence>MRSMPWIAAAGAAIVALVVSAVLFMRVPPANAAVGLHVSGTNIVEANGRTFTMRGVNHPHVWYTNQTSSFAAVKALGANTVRVVLGSGKRWGPSTDVANVISLCKQNQLICVLEVHDTTGYGEDGAAATLDEAVNYWISQKSALVGQENYVVINIGNEPIGNTNAAQWTGATTAAIQKMRSNGFEHLLMIDAPNWGQDWQYVMRDNAQTILNADSRRNTVLSIHMYAVFNTAAAITDYLNRFRDNGWPLVIGEFGWRFGAGEVDHETLLSEAVSRGLGYLGWSWSGNTDPILDMAANFDPAQLTTWGQRIFNGANGIKATAKEAGIYGGATPTVTTTITSTPTPTVTPAGSCRVAYTMNTWNTGFTANLTITNTGSSAVNGWRLTFTLPAGQAITNGWGASYSPAGGQVTATNAAWNGGLAPGAATTVGFQATHTGDTAEPASFALNGAACQVV</sequence>
<evidence type="ECO:0000256" key="2">
    <source>
        <dbReference type="ARBA" id="ARBA00022729"/>
    </source>
</evidence>
<dbReference type="SUPFAM" id="SSF51445">
    <property type="entry name" value="(Trans)glycosidases"/>
    <property type="match status" value="1"/>
</dbReference>
<comment type="similarity">
    <text evidence="8">Belongs to the glycosyl hydrolase 5 (cellulase A) family.</text>
</comment>
<dbReference type="InterPro" id="IPR012291">
    <property type="entry name" value="CBM2_carb-bd_dom_sf"/>
</dbReference>
<evidence type="ECO:0000259" key="9">
    <source>
        <dbReference type="PROSITE" id="PS51173"/>
    </source>
</evidence>
<keyword evidence="4 8" id="KW-0136">Cellulose degradation</keyword>
<dbReference type="Proteomes" id="UP000306628">
    <property type="component" value="Unassembled WGS sequence"/>
</dbReference>
<dbReference type="InterPro" id="IPR001919">
    <property type="entry name" value="CBD2"/>
</dbReference>
<dbReference type="GO" id="GO:0030247">
    <property type="term" value="F:polysaccharide binding"/>
    <property type="evidence" value="ECO:0007669"/>
    <property type="project" value="UniProtKB-UniRule"/>
</dbReference>
<gene>
    <name evidence="10" type="ORF">ETD85_41080</name>
</gene>
<protein>
    <recommendedName>
        <fullName evidence="8">Endoglucanase</fullName>
        <ecNumber evidence="8">3.2.1.4</ecNumber>
    </recommendedName>
</protein>
<name>A0A5S4G2W0_9ACTN</name>
<evidence type="ECO:0000313" key="10">
    <source>
        <dbReference type="EMBL" id="TMR26854.1"/>
    </source>
</evidence>
<keyword evidence="11" id="KW-1185">Reference proteome</keyword>
<keyword evidence="2" id="KW-0732">Signal</keyword>
<keyword evidence="5 8" id="KW-0119">Carbohydrate metabolism</keyword>
<dbReference type="PANTHER" id="PTHR34142:SF1">
    <property type="entry name" value="GLYCOSIDE HYDROLASE FAMILY 5 DOMAIN-CONTAINING PROTEIN"/>
    <property type="match status" value="1"/>
</dbReference>
<dbReference type="SUPFAM" id="SSF49384">
    <property type="entry name" value="Carbohydrate-binding domain"/>
    <property type="match status" value="1"/>
</dbReference>
<dbReference type="Gene3D" id="3.20.20.80">
    <property type="entry name" value="Glycosidases"/>
    <property type="match status" value="1"/>
</dbReference>
<evidence type="ECO:0000256" key="7">
    <source>
        <dbReference type="ARBA" id="ARBA00023326"/>
    </source>
</evidence>
<dbReference type="PROSITE" id="PS51173">
    <property type="entry name" value="CBM2"/>
    <property type="match status" value="1"/>
</dbReference>
<dbReference type="PROSITE" id="PS00659">
    <property type="entry name" value="GLYCOSYL_HYDROL_F5"/>
    <property type="match status" value="1"/>
</dbReference>
<dbReference type="Pfam" id="PF00150">
    <property type="entry name" value="Cellulase"/>
    <property type="match status" value="1"/>
</dbReference>
<dbReference type="PANTHER" id="PTHR34142">
    <property type="entry name" value="ENDO-BETA-1,4-GLUCANASE A"/>
    <property type="match status" value="1"/>
</dbReference>
<dbReference type="OrthoDB" id="9801198at2"/>
<feature type="domain" description="CBM2" evidence="9">
    <location>
        <begin position="345"/>
        <end position="454"/>
    </location>
</feature>
<evidence type="ECO:0000256" key="5">
    <source>
        <dbReference type="ARBA" id="ARBA00023277"/>
    </source>
</evidence>
<proteinExistence type="inferred from homology"/>
<dbReference type="Gene3D" id="2.60.40.290">
    <property type="match status" value="1"/>
</dbReference>
<dbReference type="InterPro" id="IPR001547">
    <property type="entry name" value="Glyco_hydro_5"/>
</dbReference>
<reference evidence="10 11" key="1">
    <citation type="submission" date="2019-05" db="EMBL/GenBank/DDBJ databases">
        <title>Draft genome sequence of Nonomuraea zeae DSM 100528.</title>
        <authorList>
            <person name="Saricaoglu S."/>
            <person name="Isik K."/>
        </authorList>
    </citation>
    <scope>NUCLEOTIDE SEQUENCE [LARGE SCALE GENOMIC DNA]</scope>
    <source>
        <strain evidence="10 11">DSM 100528</strain>
    </source>
</reference>
<dbReference type="RefSeq" id="WP_138695241.1">
    <property type="nucleotide sequence ID" value="NZ_JBHSAZ010000052.1"/>
</dbReference>
<evidence type="ECO:0000256" key="4">
    <source>
        <dbReference type="ARBA" id="ARBA00023001"/>
    </source>
</evidence>
<dbReference type="InterPro" id="IPR018087">
    <property type="entry name" value="Glyco_hydro_5_CS"/>
</dbReference>
<dbReference type="GO" id="GO:0008810">
    <property type="term" value="F:cellulase activity"/>
    <property type="evidence" value="ECO:0007669"/>
    <property type="project" value="UniProtKB-EC"/>
</dbReference>
<accession>A0A5S4G2W0</accession>
<dbReference type="EMBL" id="VCKX01000184">
    <property type="protein sequence ID" value="TMR26854.1"/>
    <property type="molecule type" value="Genomic_DNA"/>
</dbReference>
<organism evidence="10 11">
    <name type="scientific">Nonomuraea zeae</name>
    <dbReference type="NCBI Taxonomy" id="1642303"/>
    <lineage>
        <taxon>Bacteria</taxon>
        <taxon>Bacillati</taxon>
        <taxon>Actinomycetota</taxon>
        <taxon>Actinomycetes</taxon>
        <taxon>Streptosporangiales</taxon>
        <taxon>Streptosporangiaceae</taxon>
        <taxon>Nonomuraea</taxon>
    </lineage>
</organism>
<comment type="catalytic activity">
    <reaction evidence="1 8">
        <text>Endohydrolysis of (1-&gt;4)-beta-D-glucosidic linkages in cellulose, lichenin and cereal beta-D-glucans.</text>
        <dbReference type="EC" id="3.2.1.4"/>
    </reaction>
</comment>
<dbReference type="EC" id="3.2.1.4" evidence="8"/>
<evidence type="ECO:0000256" key="8">
    <source>
        <dbReference type="RuleBase" id="RU361153"/>
    </source>
</evidence>
<evidence type="ECO:0000256" key="6">
    <source>
        <dbReference type="ARBA" id="ARBA00023295"/>
    </source>
</evidence>
<dbReference type="Pfam" id="PF00553">
    <property type="entry name" value="CBM_2"/>
    <property type="match status" value="1"/>
</dbReference>
<keyword evidence="6 8" id="KW-0326">Glycosidase</keyword>
<evidence type="ECO:0000256" key="3">
    <source>
        <dbReference type="ARBA" id="ARBA00022801"/>
    </source>
</evidence>
<keyword evidence="7 8" id="KW-0624">Polysaccharide degradation</keyword>
<evidence type="ECO:0000256" key="1">
    <source>
        <dbReference type="ARBA" id="ARBA00000966"/>
    </source>
</evidence>
<comment type="caution">
    <text evidence="10">The sequence shown here is derived from an EMBL/GenBank/DDBJ whole genome shotgun (WGS) entry which is preliminary data.</text>
</comment>
<dbReference type="InterPro" id="IPR017853">
    <property type="entry name" value="GH"/>
</dbReference>
<dbReference type="InterPro" id="IPR008965">
    <property type="entry name" value="CBM2/CBM3_carb-bd_dom_sf"/>
</dbReference>
<dbReference type="AlphaFoldDB" id="A0A5S4G2W0"/>
<evidence type="ECO:0000313" key="11">
    <source>
        <dbReference type="Proteomes" id="UP000306628"/>
    </source>
</evidence>
<dbReference type="GO" id="GO:0030245">
    <property type="term" value="P:cellulose catabolic process"/>
    <property type="evidence" value="ECO:0007669"/>
    <property type="project" value="UniProtKB-KW"/>
</dbReference>